<feature type="transmembrane region" description="Helical" evidence="2">
    <location>
        <begin position="517"/>
        <end position="536"/>
    </location>
</feature>
<sequence length="566" mass="61797">MSQEFQLSVTPVGDDEYLVRTERVAPGVPLAEEQVRWPIDEWLALSAQLMNDPLVGLLQGKALQRSSFPGRGVSRPGNNSAPNLVALGQQLYSGLFQGNLRDSWTCAQGIAQHRREVLQLRLGLKGRHLPRLPWEVLHAGDRPLATGTDVVFSRYQPGTSLFKQTRILPSSGPLKILMAIASPSDRDSLQLKREVLHLQQELQNRTANPLKNSPHSPEIQLTILEQPDREQLTQALEQGHYQVLHYAGHSNLGSRGGELYLVSSRTGLTETLSGDDLAGLLVNNGIQMAVFNSCRGAYGDPSDLADDSPERNLTEALVKRGIPAVLAMAESIPDDVALTLTRLFYRNLNQGYPVDLSLSRARAGLISAYGSHQLYWALPILYQHPDFDGYLTGAPGHSAASGSLVQIIASGTQPAVAGTEWKAPSSVSAIAPYPPMPANGSHESDSSDGEVWEYFPDPLKDRRDWVHQNDRAEAANSPNSPMANPSSIPNPDSSVIQAISAAAPAQKPLKKSGLKKSVVLILCLLPLALSAGFFGWRYSHHRDTKPEELLPAVRTPLSQNYLQQRH</sequence>
<keyword evidence="2" id="KW-0812">Transmembrane</keyword>
<organism evidence="4">
    <name type="scientific">uncultured Microcoleus sp</name>
    <dbReference type="NCBI Taxonomy" id="259945"/>
    <lineage>
        <taxon>Bacteria</taxon>
        <taxon>Bacillati</taxon>
        <taxon>Cyanobacteriota</taxon>
        <taxon>Cyanophyceae</taxon>
        <taxon>Oscillatoriophycideae</taxon>
        <taxon>Oscillatoriales</taxon>
        <taxon>Microcoleaceae</taxon>
        <taxon>Microcoleus</taxon>
        <taxon>environmental samples</taxon>
    </lineage>
</organism>
<dbReference type="EMBL" id="CADCTZ010000708">
    <property type="protein sequence ID" value="CAA9362271.1"/>
    <property type="molecule type" value="Genomic_DNA"/>
</dbReference>
<keyword evidence="2" id="KW-0472">Membrane</keyword>
<evidence type="ECO:0000256" key="2">
    <source>
        <dbReference type="SAM" id="Phobius"/>
    </source>
</evidence>
<protein>
    <submittedName>
        <fullName evidence="4">Heterocyst differentiation protein</fullName>
    </submittedName>
</protein>
<evidence type="ECO:0000259" key="3">
    <source>
        <dbReference type="Pfam" id="PF12770"/>
    </source>
</evidence>
<name>A0A6J4MKX4_9CYAN</name>
<feature type="region of interest" description="Disordered" evidence="1">
    <location>
        <begin position="472"/>
        <end position="492"/>
    </location>
</feature>
<feature type="region of interest" description="Disordered" evidence="1">
    <location>
        <begin position="434"/>
        <end position="453"/>
    </location>
</feature>
<evidence type="ECO:0000313" key="4">
    <source>
        <dbReference type="EMBL" id="CAA9362271.1"/>
    </source>
</evidence>
<feature type="compositionally biased region" description="Low complexity" evidence="1">
    <location>
        <begin position="474"/>
        <end position="491"/>
    </location>
</feature>
<dbReference type="InterPro" id="IPR024983">
    <property type="entry name" value="CHAT_dom"/>
</dbReference>
<accession>A0A6J4MKX4</accession>
<feature type="domain" description="CHAT" evidence="3">
    <location>
        <begin position="86"/>
        <end position="381"/>
    </location>
</feature>
<gene>
    <name evidence="4" type="ORF">AVDCRST_MAG84-3575</name>
</gene>
<reference evidence="4" key="1">
    <citation type="submission" date="2020-02" db="EMBL/GenBank/DDBJ databases">
        <authorList>
            <person name="Meier V. D."/>
        </authorList>
    </citation>
    <scope>NUCLEOTIDE SEQUENCE</scope>
    <source>
        <strain evidence="4">AVDCRST_MAG84</strain>
    </source>
</reference>
<evidence type="ECO:0000256" key="1">
    <source>
        <dbReference type="SAM" id="MobiDB-lite"/>
    </source>
</evidence>
<dbReference type="AlphaFoldDB" id="A0A6J4MKX4"/>
<dbReference type="Pfam" id="PF12770">
    <property type="entry name" value="CHAT"/>
    <property type="match status" value="1"/>
</dbReference>
<proteinExistence type="predicted"/>
<keyword evidence="2" id="KW-1133">Transmembrane helix</keyword>